<dbReference type="SUPFAM" id="SSF52091">
    <property type="entry name" value="SpoIIaa-like"/>
    <property type="match status" value="1"/>
</dbReference>
<dbReference type="Gene3D" id="3.30.750.24">
    <property type="entry name" value="STAS domain"/>
    <property type="match status" value="1"/>
</dbReference>
<reference evidence="2 3" key="1">
    <citation type="submission" date="2022-01" db="EMBL/GenBank/DDBJ databases">
        <title>Alkalihalobacillus sp. EGI L200015, a novel bacterium isolated from a salt lake sediment.</title>
        <authorList>
            <person name="Gao L."/>
            <person name="Fang B.-Z."/>
            <person name="Li W.-J."/>
        </authorList>
    </citation>
    <scope>NUCLEOTIDE SEQUENCE [LARGE SCALE GENOMIC DNA]</scope>
    <source>
        <strain evidence="2 3">KCTC 12718</strain>
    </source>
</reference>
<gene>
    <name evidence="2" type="ORF">L2716_16655</name>
</gene>
<evidence type="ECO:0000313" key="2">
    <source>
        <dbReference type="EMBL" id="MCF6139358.1"/>
    </source>
</evidence>
<dbReference type="PANTHER" id="PTHR33745">
    <property type="entry name" value="RSBT ANTAGONIST PROTEIN RSBS-RELATED"/>
    <property type="match status" value="1"/>
</dbReference>
<dbReference type="InterPro" id="IPR051932">
    <property type="entry name" value="Bact_StressResp_Reg"/>
</dbReference>
<protein>
    <recommendedName>
        <fullName evidence="1">STAS domain-containing protein</fullName>
    </recommendedName>
</protein>
<comment type="caution">
    <text evidence="2">The sequence shown here is derived from an EMBL/GenBank/DDBJ whole genome shotgun (WGS) entry which is preliminary data.</text>
</comment>
<dbReference type="PROSITE" id="PS50801">
    <property type="entry name" value="STAS"/>
    <property type="match status" value="1"/>
</dbReference>
<evidence type="ECO:0000313" key="3">
    <source>
        <dbReference type="Proteomes" id="UP001649381"/>
    </source>
</evidence>
<dbReference type="InterPro" id="IPR036513">
    <property type="entry name" value="STAS_dom_sf"/>
</dbReference>
<dbReference type="CDD" id="cd07041">
    <property type="entry name" value="STAS_RsbR_RsbS_like"/>
    <property type="match status" value="1"/>
</dbReference>
<dbReference type="RefSeq" id="WP_236338125.1">
    <property type="nucleotide sequence ID" value="NZ_JAKIJS010000003.1"/>
</dbReference>
<dbReference type="PANTHER" id="PTHR33745:SF8">
    <property type="entry name" value="BLUE-LIGHT PHOTORECEPTOR"/>
    <property type="match status" value="1"/>
</dbReference>
<sequence>MSHVTNIPVPYFQINHDYKILARSKVADELFPLVAGFLELVDGDSMTKATKYLRIKSGTSQFELVMQTTTNPFSLFEVHLSWNMDHTCEIVCINKDDQSNQLFKQVDRLHSRLENTNYELLEKKNELEYAMQKINELSGPIISLTEKVALVPLFGELTDEKMHYIAEKILRIAHEKNQERLYFDFTGVGEVTQEGVDELQGLFKTLWYMGQIEAIIIGITPKQAVVLNHLDTQYPLKFVSTLKDAIKDLYQKV</sequence>
<dbReference type="EMBL" id="JAKIJS010000003">
    <property type="protein sequence ID" value="MCF6139358.1"/>
    <property type="molecule type" value="Genomic_DNA"/>
</dbReference>
<name>A0ABS9H6E4_9BACL</name>
<evidence type="ECO:0000259" key="1">
    <source>
        <dbReference type="PROSITE" id="PS50801"/>
    </source>
</evidence>
<organism evidence="2 3">
    <name type="scientific">Pseudalkalibacillus berkeleyi</name>
    <dbReference type="NCBI Taxonomy" id="1069813"/>
    <lineage>
        <taxon>Bacteria</taxon>
        <taxon>Bacillati</taxon>
        <taxon>Bacillota</taxon>
        <taxon>Bacilli</taxon>
        <taxon>Bacillales</taxon>
        <taxon>Fictibacillaceae</taxon>
        <taxon>Pseudalkalibacillus</taxon>
    </lineage>
</organism>
<proteinExistence type="predicted"/>
<accession>A0ABS9H6E4</accession>
<feature type="domain" description="STAS" evidence="1">
    <location>
        <begin position="138"/>
        <end position="249"/>
    </location>
</feature>
<keyword evidence="3" id="KW-1185">Reference proteome</keyword>
<dbReference type="InterPro" id="IPR002645">
    <property type="entry name" value="STAS_dom"/>
</dbReference>
<dbReference type="Proteomes" id="UP001649381">
    <property type="component" value="Unassembled WGS sequence"/>
</dbReference>